<proteinExistence type="inferred from homology"/>
<dbReference type="GO" id="GO:0031176">
    <property type="term" value="F:endo-1,4-beta-xylanase activity"/>
    <property type="evidence" value="ECO:0007669"/>
    <property type="project" value="UniProtKB-EC"/>
</dbReference>
<evidence type="ECO:0000313" key="11">
    <source>
        <dbReference type="Proteomes" id="UP000224634"/>
    </source>
</evidence>
<dbReference type="Pfam" id="PF00331">
    <property type="entry name" value="Glyco_hydro_10"/>
    <property type="match status" value="1"/>
</dbReference>
<dbReference type="EC" id="3.2.1.8" evidence="3"/>
<dbReference type="OrthoDB" id="3055998at2759"/>
<organism evidence="10 11">
    <name type="scientific">Polytolypa hystricis (strain UAMH7299)</name>
    <dbReference type="NCBI Taxonomy" id="1447883"/>
    <lineage>
        <taxon>Eukaryota</taxon>
        <taxon>Fungi</taxon>
        <taxon>Dikarya</taxon>
        <taxon>Ascomycota</taxon>
        <taxon>Pezizomycotina</taxon>
        <taxon>Eurotiomycetes</taxon>
        <taxon>Eurotiomycetidae</taxon>
        <taxon>Onygenales</taxon>
        <taxon>Onygenales incertae sedis</taxon>
        <taxon>Polytolypa</taxon>
    </lineage>
</organism>
<evidence type="ECO:0000313" key="10">
    <source>
        <dbReference type="EMBL" id="PGH01954.1"/>
    </source>
</evidence>
<reference evidence="10 11" key="1">
    <citation type="submission" date="2017-10" db="EMBL/GenBank/DDBJ databases">
        <title>Comparative genomics in systemic dimorphic fungi from Ajellomycetaceae.</title>
        <authorList>
            <person name="Munoz J.F."/>
            <person name="Mcewen J.G."/>
            <person name="Clay O.K."/>
            <person name="Cuomo C.A."/>
        </authorList>
    </citation>
    <scope>NUCLEOTIDE SEQUENCE [LARGE SCALE GENOMIC DNA]</scope>
    <source>
        <strain evidence="10 11">UAMH7299</strain>
    </source>
</reference>
<dbReference type="GO" id="GO:0045493">
    <property type="term" value="P:xylan catabolic process"/>
    <property type="evidence" value="ECO:0007669"/>
    <property type="project" value="UniProtKB-KW"/>
</dbReference>
<dbReference type="PANTHER" id="PTHR31490">
    <property type="entry name" value="GLYCOSYL HYDROLASE"/>
    <property type="match status" value="1"/>
</dbReference>
<dbReference type="Proteomes" id="UP000224634">
    <property type="component" value="Unassembled WGS sequence"/>
</dbReference>
<evidence type="ECO:0000259" key="9">
    <source>
        <dbReference type="PROSITE" id="PS51760"/>
    </source>
</evidence>
<comment type="similarity">
    <text evidence="2">Belongs to the glycosyl hydrolase 10 (cellulase F) family.</text>
</comment>
<dbReference type="AlphaFoldDB" id="A0A2B7WRE4"/>
<dbReference type="Gene3D" id="3.20.20.80">
    <property type="entry name" value="Glycosidases"/>
    <property type="match status" value="1"/>
</dbReference>
<dbReference type="EMBL" id="PDNA01000230">
    <property type="protein sequence ID" value="PGH01954.1"/>
    <property type="molecule type" value="Genomic_DNA"/>
</dbReference>
<dbReference type="PROSITE" id="PS51760">
    <property type="entry name" value="GH10_2"/>
    <property type="match status" value="1"/>
</dbReference>
<dbReference type="SUPFAM" id="SSF51445">
    <property type="entry name" value="(Trans)glycosidases"/>
    <property type="match status" value="1"/>
</dbReference>
<comment type="caution">
    <text evidence="10">The sequence shown here is derived from an EMBL/GenBank/DDBJ whole genome shotgun (WGS) entry which is preliminary data.</text>
</comment>
<evidence type="ECO:0000256" key="4">
    <source>
        <dbReference type="ARBA" id="ARBA00022651"/>
    </source>
</evidence>
<dbReference type="InterPro" id="IPR001000">
    <property type="entry name" value="GH10_dom"/>
</dbReference>
<protein>
    <recommendedName>
        <fullName evidence="3">endo-1,4-beta-xylanase</fullName>
        <ecNumber evidence="3">3.2.1.8</ecNumber>
    </recommendedName>
</protein>
<dbReference type="STRING" id="1447883.A0A2B7WRE4"/>
<feature type="domain" description="GH10" evidence="9">
    <location>
        <begin position="1"/>
        <end position="117"/>
    </location>
</feature>
<keyword evidence="4" id="KW-0858">Xylan degradation</keyword>
<evidence type="ECO:0000256" key="1">
    <source>
        <dbReference type="ARBA" id="ARBA00000681"/>
    </source>
</evidence>
<evidence type="ECO:0000256" key="3">
    <source>
        <dbReference type="ARBA" id="ARBA00012590"/>
    </source>
</evidence>
<sequence length="118" mass="12496">MVSKVSEWREKGWPIDGIGSQGHLEAGSTFPSSEGVAGAMKALCAVADECAITELDIKGAALVDYENAFKGCLDVENCVGITVWGVSDKDSWRASNTPLLFDANFTPKPAYDAVLGLL</sequence>
<keyword evidence="6" id="KW-0119">Carbohydrate metabolism</keyword>
<evidence type="ECO:0000256" key="6">
    <source>
        <dbReference type="ARBA" id="ARBA00023277"/>
    </source>
</evidence>
<accession>A0A2B7WRE4</accession>
<keyword evidence="5" id="KW-0378">Hydrolase</keyword>
<keyword evidence="8" id="KW-0624">Polysaccharide degradation</keyword>
<gene>
    <name evidence="10" type="ORF">AJ80_08936</name>
</gene>
<evidence type="ECO:0000256" key="8">
    <source>
        <dbReference type="ARBA" id="ARBA00023326"/>
    </source>
</evidence>
<comment type="catalytic activity">
    <reaction evidence="1">
        <text>Endohydrolysis of (1-&gt;4)-beta-D-xylosidic linkages in xylans.</text>
        <dbReference type="EC" id="3.2.1.8"/>
    </reaction>
</comment>
<dbReference type="SMART" id="SM00633">
    <property type="entry name" value="Glyco_10"/>
    <property type="match status" value="1"/>
</dbReference>
<dbReference type="InterPro" id="IPR044846">
    <property type="entry name" value="GH10"/>
</dbReference>
<dbReference type="InterPro" id="IPR017853">
    <property type="entry name" value="GH"/>
</dbReference>
<evidence type="ECO:0000256" key="2">
    <source>
        <dbReference type="ARBA" id="ARBA00007495"/>
    </source>
</evidence>
<keyword evidence="11" id="KW-1185">Reference proteome</keyword>
<evidence type="ECO:0000256" key="7">
    <source>
        <dbReference type="ARBA" id="ARBA00023295"/>
    </source>
</evidence>
<name>A0A2B7WRE4_POLH7</name>
<evidence type="ECO:0000256" key="5">
    <source>
        <dbReference type="ARBA" id="ARBA00022801"/>
    </source>
</evidence>
<keyword evidence="7" id="KW-0326">Glycosidase</keyword>
<dbReference type="PANTHER" id="PTHR31490:SF76">
    <property type="entry name" value="ENDO-1,4-BETA-XYLANASE C"/>
    <property type="match status" value="1"/>
</dbReference>